<proteinExistence type="predicted"/>
<dbReference type="InterPro" id="IPR015947">
    <property type="entry name" value="PUA-like_sf"/>
</dbReference>
<dbReference type="Gene3D" id="3.40.1280.10">
    <property type="match status" value="1"/>
</dbReference>
<accession>X1CN25</accession>
<dbReference type="Pfam" id="PF20260">
    <property type="entry name" value="PUA_4"/>
    <property type="match status" value="1"/>
</dbReference>
<dbReference type="SUPFAM" id="SSF88697">
    <property type="entry name" value="PUA domain-like"/>
    <property type="match status" value="1"/>
</dbReference>
<feature type="domain" description="Ribosomal RNA small subunit methyltransferase E PUA-like" evidence="1">
    <location>
        <begin position="34"/>
        <end position="80"/>
    </location>
</feature>
<name>X1CN25_9ZZZZ</name>
<dbReference type="InterPro" id="IPR006700">
    <property type="entry name" value="RsmE"/>
</dbReference>
<protein>
    <recommendedName>
        <fullName evidence="1">Ribosomal RNA small subunit methyltransferase E PUA-like domain-containing protein</fullName>
    </recommendedName>
</protein>
<dbReference type="NCBIfam" id="TIGR00046">
    <property type="entry name" value="RsmE family RNA methyltransferase"/>
    <property type="match status" value="1"/>
</dbReference>
<dbReference type="GO" id="GO:0070475">
    <property type="term" value="P:rRNA base methylation"/>
    <property type="evidence" value="ECO:0007669"/>
    <property type="project" value="TreeGrafter"/>
</dbReference>
<organism evidence="2">
    <name type="scientific">marine sediment metagenome</name>
    <dbReference type="NCBI Taxonomy" id="412755"/>
    <lineage>
        <taxon>unclassified sequences</taxon>
        <taxon>metagenomes</taxon>
        <taxon>ecological metagenomes</taxon>
    </lineage>
</organism>
<dbReference type="EMBL" id="BART01021212">
    <property type="protein sequence ID" value="GAG97523.1"/>
    <property type="molecule type" value="Genomic_DNA"/>
</dbReference>
<dbReference type="PANTHER" id="PTHR30027:SF3">
    <property type="entry name" value="16S RRNA (URACIL(1498)-N(3))-METHYLTRANSFERASE"/>
    <property type="match status" value="1"/>
</dbReference>
<dbReference type="AlphaFoldDB" id="X1CN25"/>
<comment type="caution">
    <text evidence="2">The sequence shown here is derived from an EMBL/GenBank/DDBJ whole genome shotgun (WGS) entry which is preliminary data.</text>
</comment>
<sequence length="121" mass="13987">MPKYLKDNGRLCSDQPHNLFYIPPEEMQRTEIIIDGQELHYIKNVLRKNCGDIIFFTDGRGARLTAKIISITKSAVRTKIVEKEYIKRNNIVGIELAFVPLKGHRNDFIIEKGTELGIIRF</sequence>
<feature type="non-terminal residue" evidence="2">
    <location>
        <position position="121"/>
    </location>
</feature>
<evidence type="ECO:0000259" key="1">
    <source>
        <dbReference type="Pfam" id="PF20260"/>
    </source>
</evidence>
<dbReference type="InterPro" id="IPR046887">
    <property type="entry name" value="RsmE_PUA-like"/>
</dbReference>
<evidence type="ECO:0000313" key="2">
    <source>
        <dbReference type="EMBL" id="GAG97523.1"/>
    </source>
</evidence>
<dbReference type="GO" id="GO:0070042">
    <property type="term" value="F:rRNA (uridine-N3-)-methyltransferase activity"/>
    <property type="evidence" value="ECO:0007669"/>
    <property type="project" value="TreeGrafter"/>
</dbReference>
<dbReference type="PANTHER" id="PTHR30027">
    <property type="entry name" value="RIBOSOMAL RNA SMALL SUBUNIT METHYLTRANSFERASE E"/>
    <property type="match status" value="1"/>
</dbReference>
<gene>
    <name evidence="2" type="ORF">S01H4_39208</name>
</gene>
<dbReference type="InterPro" id="IPR029026">
    <property type="entry name" value="tRNA_m1G_MTases_N"/>
</dbReference>
<reference evidence="2" key="1">
    <citation type="journal article" date="2014" name="Front. Microbiol.">
        <title>High frequency of phylogenetically diverse reductive dehalogenase-homologous genes in deep subseafloor sedimentary metagenomes.</title>
        <authorList>
            <person name="Kawai M."/>
            <person name="Futagami T."/>
            <person name="Toyoda A."/>
            <person name="Takaki Y."/>
            <person name="Nishi S."/>
            <person name="Hori S."/>
            <person name="Arai W."/>
            <person name="Tsubouchi T."/>
            <person name="Morono Y."/>
            <person name="Uchiyama I."/>
            <person name="Ito T."/>
            <person name="Fujiyama A."/>
            <person name="Inagaki F."/>
            <person name="Takami H."/>
        </authorList>
    </citation>
    <scope>NUCLEOTIDE SEQUENCE</scope>
    <source>
        <strain evidence="2">Expedition CK06-06</strain>
    </source>
</reference>